<dbReference type="Gene3D" id="3.40.50.970">
    <property type="match status" value="2"/>
</dbReference>
<sequence length="678" mass="73521">MTTDSNIQNIEPSILIEIFAMMTKIQECDQRIQHWLSAGKLQFQYYPCGGQEAIPAAFTPLLSSDDYMITTYRCIHDVLAKGSSVEHVFSEIAGKSDGLCKGKGGPMHLSDPDHGLMVTSGIVGGGVPIANGLALATIIKNTGNATVVSFGDGAANIGAVHEAMNLASLWQLPVIFLCQNNQYAEYTSYSESTRSKNLAKRAHAYEIPGVQVDGTDPIAIYHVGKEAITRAKDNKGPTFIEAICERLQGHAFGSDEEHMDQNRLLEAKNNSPVKKFRERLISENIISEEEIKKIEIGATTEIDAAEKVAESSPPPKEDELYKDVFESHQHIPDLSKSGSRALEDPEIVNEGDSENITYCQAINQTLEYALESDNSVILMGEDIADPAGGVVKATYGLSSKFGLERVRPTPISEQAIIGAAIGASMAGLRPVAEIMVNDFLGVCMDQVTNHAAKLRYMSGGKTNVPITIRTMIAGNVGSFGAQHSQSLEAWLTHSPGIKVVAPGTPKDLKGLLLSCIYDEDPCVVMESMGLYFGPGLVPKEDYRIPLGKAEIKQSGSDLTIITYGAALLNAIEVANGLEQEGISIEILDLRSLVPLDKDAIIKSVSKTKRAIILHGAIRFCGFGAEIASFIHENLYNDLIKPVTRIGSAYTPIPFAKELENYHFPNNDDIKLQIKSLIE</sequence>
<dbReference type="AlphaFoldDB" id="A0A381WZF3"/>
<protein>
    <recommendedName>
        <fullName evidence="4">Transketolase-like pyrimidine-binding domain-containing protein</fullName>
    </recommendedName>
</protein>
<reference evidence="5" key="1">
    <citation type="submission" date="2018-05" db="EMBL/GenBank/DDBJ databases">
        <authorList>
            <person name="Lanie J.A."/>
            <person name="Ng W.-L."/>
            <person name="Kazmierczak K.M."/>
            <person name="Andrzejewski T.M."/>
            <person name="Davidsen T.M."/>
            <person name="Wayne K.J."/>
            <person name="Tettelin H."/>
            <person name="Glass J.I."/>
            <person name="Rusch D."/>
            <person name="Podicherti R."/>
            <person name="Tsui H.-C.T."/>
            <person name="Winkler M.E."/>
        </authorList>
    </citation>
    <scope>NUCLEOTIDE SEQUENCE</scope>
</reference>
<name>A0A381WZF3_9ZZZZ</name>
<dbReference type="SUPFAM" id="SSF52922">
    <property type="entry name" value="TK C-terminal domain-like"/>
    <property type="match status" value="1"/>
</dbReference>
<evidence type="ECO:0000256" key="1">
    <source>
        <dbReference type="ARBA" id="ARBA00001964"/>
    </source>
</evidence>
<comment type="cofactor">
    <cofactor evidence="1">
        <name>thiamine diphosphate</name>
        <dbReference type="ChEBI" id="CHEBI:58937"/>
    </cofactor>
</comment>
<gene>
    <name evidence="5" type="ORF">METZ01_LOCUS110566</name>
</gene>
<dbReference type="Pfam" id="PF02780">
    <property type="entry name" value="Transketolase_C"/>
    <property type="match status" value="1"/>
</dbReference>
<dbReference type="InterPro" id="IPR005475">
    <property type="entry name" value="Transketolase-like_Pyr-bd"/>
</dbReference>
<evidence type="ECO:0000256" key="3">
    <source>
        <dbReference type="ARBA" id="ARBA00023052"/>
    </source>
</evidence>
<dbReference type="CDD" id="cd07036">
    <property type="entry name" value="TPP_PYR_E1-PDHc-beta_like"/>
    <property type="match status" value="1"/>
</dbReference>
<dbReference type="Pfam" id="PF00676">
    <property type="entry name" value="E1_dh"/>
    <property type="match status" value="1"/>
</dbReference>
<dbReference type="InterPro" id="IPR009014">
    <property type="entry name" value="Transketo_C/PFOR_II"/>
</dbReference>
<proteinExistence type="predicted"/>
<feature type="domain" description="Transketolase-like pyrimidine-binding" evidence="4">
    <location>
        <begin position="356"/>
        <end position="533"/>
    </location>
</feature>
<dbReference type="GO" id="GO:0016624">
    <property type="term" value="F:oxidoreductase activity, acting on the aldehyde or oxo group of donors, disulfide as acceptor"/>
    <property type="evidence" value="ECO:0007669"/>
    <property type="project" value="InterPro"/>
</dbReference>
<dbReference type="FunFam" id="3.40.50.970:FF:000001">
    <property type="entry name" value="Pyruvate dehydrogenase E1 beta subunit"/>
    <property type="match status" value="1"/>
</dbReference>
<dbReference type="Gene3D" id="3.40.50.920">
    <property type="match status" value="1"/>
</dbReference>
<evidence type="ECO:0000313" key="5">
    <source>
        <dbReference type="EMBL" id="SVA57712.1"/>
    </source>
</evidence>
<dbReference type="InterPro" id="IPR029061">
    <property type="entry name" value="THDP-binding"/>
</dbReference>
<evidence type="ECO:0000259" key="4">
    <source>
        <dbReference type="SMART" id="SM00861"/>
    </source>
</evidence>
<dbReference type="PANTHER" id="PTHR43257">
    <property type="entry name" value="PYRUVATE DEHYDROGENASE E1 COMPONENT BETA SUBUNIT"/>
    <property type="match status" value="1"/>
</dbReference>
<dbReference type="SMART" id="SM00861">
    <property type="entry name" value="Transket_pyr"/>
    <property type="match status" value="1"/>
</dbReference>
<dbReference type="InterPro" id="IPR033248">
    <property type="entry name" value="Transketolase_C"/>
</dbReference>
<dbReference type="FunFam" id="3.40.50.920:FF:000001">
    <property type="entry name" value="Pyruvate dehydrogenase E1 beta subunit"/>
    <property type="match status" value="1"/>
</dbReference>
<evidence type="ECO:0000256" key="2">
    <source>
        <dbReference type="ARBA" id="ARBA00023002"/>
    </source>
</evidence>
<organism evidence="5">
    <name type="scientific">marine metagenome</name>
    <dbReference type="NCBI Taxonomy" id="408172"/>
    <lineage>
        <taxon>unclassified sequences</taxon>
        <taxon>metagenomes</taxon>
        <taxon>ecological metagenomes</taxon>
    </lineage>
</organism>
<dbReference type="EMBL" id="UINC01013339">
    <property type="protein sequence ID" value="SVA57712.1"/>
    <property type="molecule type" value="Genomic_DNA"/>
</dbReference>
<dbReference type="CDD" id="cd02000">
    <property type="entry name" value="TPP_E1_PDC_ADC_BCADC"/>
    <property type="match status" value="1"/>
</dbReference>
<keyword evidence="2" id="KW-0560">Oxidoreductase</keyword>
<dbReference type="SUPFAM" id="SSF52518">
    <property type="entry name" value="Thiamin diphosphate-binding fold (THDP-binding)"/>
    <property type="match status" value="2"/>
</dbReference>
<dbReference type="PANTHER" id="PTHR43257:SF2">
    <property type="entry name" value="PYRUVATE DEHYDROGENASE E1 COMPONENT SUBUNIT BETA"/>
    <property type="match status" value="1"/>
</dbReference>
<dbReference type="InterPro" id="IPR001017">
    <property type="entry name" value="DH_E1"/>
</dbReference>
<accession>A0A381WZF3</accession>
<dbReference type="Pfam" id="PF02779">
    <property type="entry name" value="Transket_pyr"/>
    <property type="match status" value="1"/>
</dbReference>
<keyword evidence="3" id="KW-0786">Thiamine pyrophosphate</keyword>